<protein>
    <submittedName>
        <fullName evidence="2">Uncharacterized protein</fullName>
    </submittedName>
</protein>
<evidence type="ECO:0000256" key="1">
    <source>
        <dbReference type="SAM" id="MobiDB-lite"/>
    </source>
</evidence>
<reference evidence="2 3" key="1">
    <citation type="submission" date="2018-08" db="EMBL/GenBank/DDBJ databases">
        <title>Genetic Globetrotter - A new plasmid hitch-hiking vast phylogenetic and geographic distances.</title>
        <authorList>
            <person name="Vollmers J."/>
            <person name="Petersen J."/>
        </authorList>
    </citation>
    <scope>NUCLEOTIDE SEQUENCE [LARGE SCALE GENOMIC DNA]</scope>
    <source>
        <strain evidence="2 3">DSM 26383</strain>
    </source>
</reference>
<evidence type="ECO:0000313" key="2">
    <source>
        <dbReference type="EMBL" id="QEW27278.1"/>
    </source>
</evidence>
<dbReference type="AlphaFoldDB" id="A0A5P3AG32"/>
<proteinExistence type="predicted"/>
<dbReference type="EMBL" id="CP031598">
    <property type="protein sequence ID" value="QEW27278.1"/>
    <property type="molecule type" value="Genomic_DNA"/>
</dbReference>
<evidence type="ECO:0000313" key="3">
    <source>
        <dbReference type="Proteomes" id="UP000325785"/>
    </source>
</evidence>
<feature type="region of interest" description="Disordered" evidence="1">
    <location>
        <begin position="87"/>
        <end position="121"/>
    </location>
</feature>
<dbReference type="RefSeq" id="WP_057815877.1">
    <property type="nucleotide sequence ID" value="NZ_CP031598.1"/>
</dbReference>
<dbReference type="Proteomes" id="UP000325785">
    <property type="component" value="Chromosome"/>
</dbReference>
<accession>A0A5P3AG32</accession>
<organism evidence="2 3">
    <name type="scientific">Roseovarius indicus</name>
    <dbReference type="NCBI Taxonomy" id="540747"/>
    <lineage>
        <taxon>Bacteria</taxon>
        <taxon>Pseudomonadati</taxon>
        <taxon>Pseudomonadota</taxon>
        <taxon>Alphaproteobacteria</taxon>
        <taxon>Rhodobacterales</taxon>
        <taxon>Roseobacteraceae</taxon>
        <taxon>Roseovarius</taxon>
    </lineage>
</organism>
<gene>
    <name evidence="2" type="ORF">RIdsm_03090</name>
</gene>
<dbReference type="OrthoDB" id="7868545at2"/>
<dbReference type="KEGG" id="rid:RIdsm_03090"/>
<sequence length="121" mass="13637">MYGVVLWSDKKQNRAVIWCEDHRNLAFYKDESNLSEASLFVPGDLVEFDLREVDDMRLAVDPCVVSAHEFPSLPGDLKAAKANLRRNKIAPPTPSPRKNNVVALHPRGTPKAHRAVETAYR</sequence>
<name>A0A5P3AG32_9RHOB</name>